<evidence type="ECO:0000313" key="3">
    <source>
        <dbReference type="Proteomes" id="UP001178275"/>
    </source>
</evidence>
<dbReference type="Proteomes" id="UP001178275">
    <property type="component" value="Unassembled WGS sequence"/>
</dbReference>
<sequence>MDLLLWLTVGFIIIGFVVIAFTKKNMESKLAFIKGNMESKEISTKPIVWWIVGTTVWGTVSIIVIVWWFSVSM</sequence>
<keyword evidence="1" id="KW-0472">Membrane</keyword>
<evidence type="ECO:0000256" key="1">
    <source>
        <dbReference type="SAM" id="Phobius"/>
    </source>
</evidence>
<protein>
    <submittedName>
        <fullName evidence="2">Uncharacterized protein</fullName>
    </submittedName>
</protein>
<dbReference type="RefSeq" id="WP_305161498.1">
    <property type="nucleotide sequence ID" value="NZ_JAUUTW010000026.1"/>
</dbReference>
<keyword evidence="1" id="KW-0812">Transmembrane</keyword>
<organism evidence="2 3">
    <name type="scientific">Peribacillus frigoritolerans</name>
    <dbReference type="NCBI Taxonomy" id="450367"/>
    <lineage>
        <taxon>Bacteria</taxon>
        <taxon>Bacillati</taxon>
        <taxon>Bacillota</taxon>
        <taxon>Bacilli</taxon>
        <taxon>Bacillales</taxon>
        <taxon>Bacillaceae</taxon>
        <taxon>Peribacillus</taxon>
    </lineage>
</organism>
<proteinExistence type="predicted"/>
<evidence type="ECO:0000313" key="2">
    <source>
        <dbReference type="EMBL" id="MDP1453409.1"/>
    </source>
</evidence>
<name>A0AA90PCL7_9BACI</name>
<keyword evidence="1" id="KW-1133">Transmembrane helix</keyword>
<dbReference type="EMBL" id="JAUUTW010000026">
    <property type="protein sequence ID" value="MDP1453409.1"/>
    <property type="molecule type" value="Genomic_DNA"/>
</dbReference>
<feature type="transmembrane region" description="Helical" evidence="1">
    <location>
        <begin position="6"/>
        <end position="26"/>
    </location>
</feature>
<reference evidence="2" key="1">
    <citation type="submission" date="2023-07" db="EMBL/GenBank/DDBJ databases">
        <title>Murine gut Bacillus species.</title>
        <authorList>
            <person name="Gutman E."/>
            <person name="Hashuel R."/>
            <person name="Litvak Y."/>
        </authorList>
    </citation>
    <scope>NUCLEOTIDE SEQUENCE</scope>
    <source>
        <strain evidence="2">RU293</strain>
    </source>
</reference>
<gene>
    <name evidence="2" type="ORF">Q8G36_20805</name>
</gene>
<comment type="caution">
    <text evidence="2">The sequence shown here is derived from an EMBL/GenBank/DDBJ whole genome shotgun (WGS) entry which is preliminary data.</text>
</comment>
<dbReference type="AlphaFoldDB" id="A0AA90PCL7"/>
<accession>A0AA90PCL7</accession>
<feature type="transmembrane region" description="Helical" evidence="1">
    <location>
        <begin position="47"/>
        <end position="69"/>
    </location>
</feature>